<evidence type="ECO:0000256" key="1">
    <source>
        <dbReference type="ARBA" id="ARBA00010062"/>
    </source>
</evidence>
<dbReference type="SUPFAM" id="SSF53822">
    <property type="entry name" value="Periplasmic binding protein-like I"/>
    <property type="match status" value="1"/>
</dbReference>
<reference evidence="7" key="1">
    <citation type="submission" date="2022-06" db="EMBL/GenBank/DDBJ databases">
        <title>Isolation and Genomics of Futiania mangrovii gen. nov., sp. nov., a Rare and Metabolically-versatile member in the Class Alphaproteobacteria.</title>
        <authorList>
            <person name="Liu L."/>
            <person name="Huang W.-C."/>
            <person name="Pan J."/>
            <person name="Li J."/>
            <person name="Huang Y."/>
            <person name="Du H."/>
            <person name="Liu Y."/>
            <person name="Li M."/>
        </authorList>
    </citation>
    <scope>NUCLEOTIDE SEQUENCE</scope>
    <source>
        <strain evidence="7">FT118</strain>
    </source>
</reference>
<name>A0A9J6PBH2_9PROT</name>
<dbReference type="Pfam" id="PF13458">
    <property type="entry name" value="Peripla_BP_6"/>
    <property type="match status" value="1"/>
</dbReference>
<keyword evidence="4" id="KW-0029">Amino-acid transport</keyword>
<dbReference type="GO" id="GO:0006865">
    <property type="term" value="P:amino acid transport"/>
    <property type="evidence" value="ECO:0007669"/>
    <property type="project" value="UniProtKB-KW"/>
</dbReference>
<proteinExistence type="inferred from homology"/>
<comment type="caution">
    <text evidence="7">The sequence shown here is derived from an EMBL/GenBank/DDBJ whole genome shotgun (WGS) entry which is preliminary data.</text>
</comment>
<dbReference type="CDD" id="cd06336">
    <property type="entry name" value="PBP1_ABC_ligand_binding-like"/>
    <property type="match status" value="1"/>
</dbReference>
<sequence>MSLKRIAAVTATAAALALSSLSGASAQETLKLGISAPMSGAAASWGLGFEWAAQQAADKINAEGGIKVGGKSYNLEILTYDNKYNATEGAKVAQTLLNRDNVNYIVGSLGTAPVRALQALSERKGVLLFTTAWGKSVKGPEFPLTFTQINTPFEVLPQLYGYIKQQHPDAKSVVLISPNDATGQDTEKPAVATWKSLGVEVLSSDWYERGTTEFQPIATKIASLNPDIVDFSAAPPTDAGAILKELSVLGWKGIKSVSAGTSSSALVKTAGDSAEGVYMGLAADYDGPSATPIQRELNEGARKALGEPLNVITIGTWDAIMALKAAAETADSLDPKVIAETLPKIVFESSYGPTAFGGADTYGNPQQMLLPTIVTQVQGGKVVEVKRVNPPELDKRLKN</sequence>
<evidence type="ECO:0000256" key="3">
    <source>
        <dbReference type="ARBA" id="ARBA00022729"/>
    </source>
</evidence>
<dbReference type="Gene3D" id="3.40.50.2300">
    <property type="match status" value="2"/>
</dbReference>
<feature type="signal peptide" evidence="5">
    <location>
        <begin position="1"/>
        <end position="26"/>
    </location>
</feature>
<evidence type="ECO:0000256" key="4">
    <source>
        <dbReference type="ARBA" id="ARBA00022970"/>
    </source>
</evidence>
<evidence type="ECO:0000256" key="5">
    <source>
        <dbReference type="SAM" id="SignalP"/>
    </source>
</evidence>
<feature type="domain" description="Leucine-binding protein" evidence="6">
    <location>
        <begin position="29"/>
        <end position="361"/>
    </location>
</feature>
<comment type="similarity">
    <text evidence="1">Belongs to the leucine-binding protein family.</text>
</comment>
<feature type="chain" id="PRO_5039907401" evidence="5">
    <location>
        <begin position="27"/>
        <end position="399"/>
    </location>
</feature>
<dbReference type="AlphaFoldDB" id="A0A9J6PBH2"/>
<keyword evidence="2" id="KW-0813">Transport</keyword>
<dbReference type="InterPro" id="IPR000709">
    <property type="entry name" value="Leu_Ile_Val-bd"/>
</dbReference>
<keyword evidence="8" id="KW-1185">Reference proteome</keyword>
<dbReference type="EMBL" id="JAMZFT010000001">
    <property type="protein sequence ID" value="MCP1335518.1"/>
    <property type="molecule type" value="Genomic_DNA"/>
</dbReference>
<keyword evidence="3 5" id="KW-0732">Signal</keyword>
<accession>A0A9J6PBH2</accession>
<evidence type="ECO:0000256" key="2">
    <source>
        <dbReference type="ARBA" id="ARBA00022448"/>
    </source>
</evidence>
<dbReference type="InterPro" id="IPR028082">
    <property type="entry name" value="Peripla_BP_I"/>
</dbReference>
<dbReference type="Proteomes" id="UP001055804">
    <property type="component" value="Unassembled WGS sequence"/>
</dbReference>
<protein>
    <submittedName>
        <fullName evidence="7">ABC transporter substrate-binding protein</fullName>
    </submittedName>
</protein>
<dbReference type="PANTHER" id="PTHR30483">
    <property type="entry name" value="LEUCINE-SPECIFIC-BINDING PROTEIN"/>
    <property type="match status" value="1"/>
</dbReference>
<dbReference type="PANTHER" id="PTHR30483:SF6">
    <property type="entry name" value="PERIPLASMIC BINDING PROTEIN OF ABC TRANSPORTER FOR NATURAL AMINO ACIDS"/>
    <property type="match status" value="1"/>
</dbReference>
<dbReference type="InterPro" id="IPR051010">
    <property type="entry name" value="BCAA_transport"/>
</dbReference>
<evidence type="ECO:0000313" key="8">
    <source>
        <dbReference type="Proteomes" id="UP001055804"/>
    </source>
</evidence>
<dbReference type="RefSeq" id="WP_269331461.1">
    <property type="nucleotide sequence ID" value="NZ_JAMZFT010000001.1"/>
</dbReference>
<gene>
    <name evidence="7" type="ORF">NJQ99_03760</name>
</gene>
<organism evidence="7 8">
    <name type="scientific">Futiania mangrovi</name>
    <dbReference type="NCBI Taxonomy" id="2959716"/>
    <lineage>
        <taxon>Bacteria</taxon>
        <taxon>Pseudomonadati</taxon>
        <taxon>Pseudomonadota</taxon>
        <taxon>Alphaproteobacteria</taxon>
        <taxon>Futianiales</taxon>
        <taxon>Futianiaceae</taxon>
        <taxon>Futiania</taxon>
    </lineage>
</organism>
<dbReference type="PRINTS" id="PR00337">
    <property type="entry name" value="LEUILEVALBP"/>
</dbReference>
<dbReference type="InterPro" id="IPR028081">
    <property type="entry name" value="Leu-bd"/>
</dbReference>
<evidence type="ECO:0000313" key="7">
    <source>
        <dbReference type="EMBL" id="MCP1335518.1"/>
    </source>
</evidence>
<evidence type="ECO:0000259" key="6">
    <source>
        <dbReference type="Pfam" id="PF13458"/>
    </source>
</evidence>